<dbReference type="SUPFAM" id="SSF49899">
    <property type="entry name" value="Concanavalin A-like lectins/glucanases"/>
    <property type="match status" value="1"/>
</dbReference>
<name>A0ABU3V1E7_9ACTN</name>
<dbReference type="InterPro" id="IPR013320">
    <property type="entry name" value="ConA-like_dom_sf"/>
</dbReference>
<dbReference type="EMBL" id="JARAKF010000001">
    <property type="protein sequence ID" value="MDU9000007.1"/>
    <property type="molecule type" value="Genomic_DNA"/>
</dbReference>
<dbReference type="RefSeq" id="WP_143600119.1">
    <property type="nucleotide sequence ID" value="NZ_CP107955.1"/>
</dbReference>
<proteinExistence type="predicted"/>
<sequence>MGGGGAGGPSGGVFDHSQYVILNLALGGAYPAGWNKVTTPYWGLPQSSVDRVAAGGVRAEVDWVRVEQKS</sequence>
<organism evidence="1 2">
    <name type="scientific">Streptomyces mirabilis</name>
    <dbReference type="NCBI Taxonomy" id="68239"/>
    <lineage>
        <taxon>Bacteria</taxon>
        <taxon>Bacillati</taxon>
        <taxon>Actinomycetota</taxon>
        <taxon>Actinomycetes</taxon>
        <taxon>Kitasatosporales</taxon>
        <taxon>Streptomycetaceae</taxon>
        <taxon>Streptomyces</taxon>
    </lineage>
</organism>
<accession>A0ABU3V1E7</accession>
<keyword evidence="2" id="KW-1185">Reference proteome</keyword>
<gene>
    <name evidence="1" type="ORF">PU648_48375</name>
</gene>
<reference evidence="1 2" key="1">
    <citation type="submission" date="2023-02" db="EMBL/GenBank/DDBJ databases">
        <authorList>
            <person name="Maleckis M."/>
        </authorList>
    </citation>
    <scope>NUCLEOTIDE SEQUENCE [LARGE SCALE GENOMIC DNA]</scope>
    <source>
        <strain evidence="1 2">P8-A2</strain>
    </source>
</reference>
<evidence type="ECO:0000313" key="2">
    <source>
        <dbReference type="Proteomes" id="UP001257627"/>
    </source>
</evidence>
<evidence type="ECO:0000313" key="1">
    <source>
        <dbReference type="EMBL" id="MDU9000007.1"/>
    </source>
</evidence>
<protein>
    <submittedName>
        <fullName evidence="1">Uncharacterized protein</fullName>
    </submittedName>
</protein>
<dbReference type="Proteomes" id="UP001257627">
    <property type="component" value="Unassembled WGS sequence"/>
</dbReference>
<dbReference type="Gene3D" id="2.60.120.200">
    <property type="match status" value="1"/>
</dbReference>
<comment type="caution">
    <text evidence="1">The sequence shown here is derived from an EMBL/GenBank/DDBJ whole genome shotgun (WGS) entry which is preliminary data.</text>
</comment>